<gene>
    <name evidence="1" type="ORF">IE331_13175</name>
</gene>
<keyword evidence="2" id="KW-1185">Reference proteome</keyword>
<evidence type="ECO:0000313" key="2">
    <source>
        <dbReference type="Proteomes" id="UP000616839"/>
    </source>
</evidence>
<accession>A0A927KA59</accession>
<dbReference type="Proteomes" id="UP000616839">
    <property type="component" value="Unassembled WGS sequence"/>
</dbReference>
<sequence>MPDVLTAVRSASVAEVAWRDADGTIHVRGVVPLVGGSGPVLAFPYADAPVARSIGGADEVLLTLTEPRSTGTGFEPMLLRCTPTVTEDREGLRFSSELLDQELRGYPPSRLLADSPLLRREHWWWLPRVLVDLSVTAAHPFRARSTVTDHLLVVGDGPLTAAVAGVSDLIGSADPEVSVDADPPGGGPAVLFGQDLSFPDLERWRQWSWPGTWDGTRFAADSAPARVGLPPPLGVLARWRRHRRLEKACRAALG</sequence>
<protein>
    <submittedName>
        <fullName evidence="1">Pyridoxamine 5'-phosphate oxidase family protein</fullName>
    </submittedName>
</protein>
<reference evidence="1" key="1">
    <citation type="submission" date="2020-09" db="EMBL/GenBank/DDBJ databases">
        <title>Nocardioides sp. strain MJB4 16S ribosomal RNA gene Genome sequencing and assembly.</title>
        <authorList>
            <person name="Kim I."/>
        </authorList>
    </citation>
    <scope>NUCLEOTIDE SEQUENCE</scope>
    <source>
        <strain evidence="1">MJB4</strain>
    </source>
</reference>
<dbReference type="RefSeq" id="WP_192143865.1">
    <property type="nucleotide sequence ID" value="NZ_JACYXZ010000003.1"/>
</dbReference>
<dbReference type="EMBL" id="JACYXZ010000003">
    <property type="protein sequence ID" value="MBD8870581.1"/>
    <property type="molecule type" value="Genomic_DNA"/>
</dbReference>
<comment type="caution">
    <text evidence="1">The sequence shown here is derived from an EMBL/GenBank/DDBJ whole genome shotgun (WGS) entry which is preliminary data.</text>
</comment>
<proteinExistence type="predicted"/>
<dbReference type="AlphaFoldDB" id="A0A927KA59"/>
<evidence type="ECO:0000313" key="1">
    <source>
        <dbReference type="EMBL" id="MBD8870581.1"/>
    </source>
</evidence>
<organism evidence="1 2">
    <name type="scientific">Nocardioides donggukensis</name>
    <dbReference type="NCBI Taxonomy" id="2774019"/>
    <lineage>
        <taxon>Bacteria</taxon>
        <taxon>Bacillati</taxon>
        <taxon>Actinomycetota</taxon>
        <taxon>Actinomycetes</taxon>
        <taxon>Propionibacteriales</taxon>
        <taxon>Nocardioidaceae</taxon>
        <taxon>Nocardioides</taxon>
    </lineage>
</organism>
<name>A0A927KA59_9ACTN</name>